<evidence type="ECO:0000259" key="13">
    <source>
        <dbReference type="Pfam" id="PF00205"/>
    </source>
</evidence>
<evidence type="ECO:0000313" key="17">
    <source>
        <dbReference type="Proteomes" id="UP000258309"/>
    </source>
</evidence>
<comment type="cofactor">
    <cofactor evidence="11">
        <name>Mg(2+)</name>
        <dbReference type="ChEBI" id="CHEBI:18420"/>
    </cofactor>
    <text evidence="11">Binds 1 Mg(2+) per subunit.</text>
</comment>
<reference evidence="16 17" key="1">
    <citation type="submission" date="2018-05" db="EMBL/GenBank/DDBJ databases">
        <title>Draft genome sequence of Scytalidium lignicola DSM 105466, a ubiquitous saprotrophic fungus.</title>
        <authorList>
            <person name="Buettner E."/>
            <person name="Gebauer A.M."/>
            <person name="Hofrichter M."/>
            <person name="Liers C."/>
            <person name="Kellner H."/>
        </authorList>
    </citation>
    <scope>NUCLEOTIDE SEQUENCE [LARGE SCALE GENOMIC DNA]</scope>
    <source>
        <strain evidence="16 17">DSM 105466</strain>
    </source>
</reference>
<comment type="cofactor">
    <cofactor evidence="2">
        <name>thiamine diphosphate</name>
        <dbReference type="ChEBI" id="CHEBI:58937"/>
    </cofactor>
</comment>
<keyword evidence="6 11" id="KW-0479">Metal-binding</keyword>
<name>A0A3E2H7Z6_SCYLI</name>
<dbReference type="OrthoDB" id="3970464at2759"/>
<comment type="catalytic activity">
    <reaction evidence="1">
        <text>a 2-oxocarboxylate + H(+) = an aldehyde + CO2</text>
        <dbReference type="Rhea" id="RHEA:11628"/>
        <dbReference type="ChEBI" id="CHEBI:15378"/>
        <dbReference type="ChEBI" id="CHEBI:16526"/>
        <dbReference type="ChEBI" id="CHEBI:17478"/>
        <dbReference type="ChEBI" id="CHEBI:35179"/>
        <dbReference type="EC" id="4.1.1.1"/>
    </reaction>
</comment>
<accession>A0A3E2H7Z6</accession>
<evidence type="ECO:0000256" key="4">
    <source>
        <dbReference type="ARBA" id="ARBA00013202"/>
    </source>
</evidence>
<dbReference type="CDD" id="cd07038">
    <property type="entry name" value="TPP_PYR_PDC_IPDC_like"/>
    <property type="match status" value="1"/>
</dbReference>
<evidence type="ECO:0000256" key="6">
    <source>
        <dbReference type="ARBA" id="ARBA00022723"/>
    </source>
</evidence>
<dbReference type="InterPro" id="IPR012000">
    <property type="entry name" value="Thiamin_PyroP_enz_cen_dom"/>
</dbReference>
<dbReference type="PIRSF" id="PIRSF036565">
    <property type="entry name" value="Pyruvt_ip_decrb"/>
    <property type="match status" value="1"/>
</dbReference>
<evidence type="ECO:0000256" key="12">
    <source>
        <dbReference type="RuleBase" id="RU362132"/>
    </source>
</evidence>
<dbReference type="Pfam" id="PF02775">
    <property type="entry name" value="TPP_enzyme_C"/>
    <property type="match status" value="1"/>
</dbReference>
<sequence length="568" mass="62068">MSGITVGRYLFGRLKQLGIKSIFGVPGDYELSLLDCVAETGLRWCGNPNELNAGYAADGYARIAGAGAVVTTFGPGELSNLCPTAGSYAEFVPVVHIVGYPTEKAQNGSNIVHHSLGEVGKGKFDIYHQMSKHITCAHTVLHDEKHAAAEIDRLLNAMLYFSQPVYLGIPADIAMKIISPEQLKTPLITNLPANDPVLQSTVVQNIFGKIESASNPIIIVDGGAVRHGIVSEATELIQLTGLPYFVTTMAKGSMPEHLPTFGGHYVGAVSIPAVKDVIEHSDCILLLGNYPCDTNTGTHTTTSLEKCNIIDFQRFHINIGADRFDTKTKYVLQELSQQIQRNPIKKTQKVTWEPYPDNNMAASSGGNITHDYLWPALSRFIRNDDLIVAETGSITFALPEADLRHAPTCEMYNQTVWGSIGFGTASAVGAFLAGKERNAFSRNILITGEGSLQLTIQAFADLIRHEVNPIVFVLNNDGYTVERLIHGLEADYNSIPPWDYGAIFKALGPNYKTKYHLTKTTTELNELLTDTEFNKATYPTLVEIILGRYDAPQTFLRAAEGFSKANES</sequence>
<protein>
    <recommendedName>
        <fullName evidence="5">Pyruvate decarboxylase</fullName>
        <ecNumber evidence="4">4.1.1.1</ecNumber>
    </recommendedName>
</protein>
<evidence type="ECO:0000256" key="5">
    <source>
        <dbReference type="ARBA" id="ARBA00014422"/>
    </source>
</evidence>
<feature type="binding site" evidence="11">
    <location>
        <position position="476"/>
    </location>
    <ligand>
        <name>Mg(2+)</name>
        <dbReference type="ChEBI" id="CHEBI:18420"/>
    </ligand>
</feature>
<dbReference type="InterPro" id="IPR012001">
    <property type="entry name" value="Thiamin_PyroP_enz_TPP-bd_dom"/>
</dbReference>
<dbReference type="Proteomes" id="UP000258309">
    <property type="component" value="Unassembled WGS sequence"/>
</dbReference>
<dbReference type="SUPFAM" id="SSF52467">
    <property type="entry name" value="DHS-like NAD/FAD-binding domain"/>
    <property type="match status" value="1"/>
</dbReference>
<dbReference type="GO" id="GO:0005829">
    <property type="term" value="C:cytosol"/>
    <property type="evidence" value="ECO:0007669"/>
    <property type="project" value="TreeGrafter"/>
</dbReference>
<feature type="domain" description="Thiamine pyrophosphate enzyme central" evidence="13">
    <location>
        <begin position="204"/>
        <end position="322"/>
    </location>
</feature>
<dbReference type="GO" id="GO:0004737">
    <property type="term" value="F:pyruvate decarboxylase activity"/>
    <property type="evidence" value="ECO:0007669"/>
    <property type="project" value="UniProtKB-EC"/>
</dbReference>
<evidence type="ECO:0000256" key="10">
    <source>
        <dbReference type="ARBA" id="ARBA00023239"/>
    </source>
</evidence>
<proteinExistence type="inferred from homology"/>
<evidence type="ECO:0000256" key="8">
    <source>
        <dbReference type="ARBA" id="ARBA00022842"/>
    </source>
</evidence>
<evidence type="ECO:0000259" key="14">
    <source>
        <dbReference type="Pfam" id="PF02775"/>
    </source>
</evidence>
<keyword evidence="10" id="KW-0456">Lyase</keyword>
<dbReference type="FunFam" id="3.40.50.970:FF:000024">
    <property type="entry name" value="Pyruvate decarboxylase isozyme"/>
    <property type="match status" value="1"/>
</dbReference>
<evidence type="ECO:0000256" key="11">
    <source>
        <dbReference type="PIRSR" id="PIRSR036565-2"/>
    </source>
</evidence>
<evidence type="ECO:0000256" key="3">
    <source>
        <dbReference type="ARBA" id="ARBA00007812"/>
    </source>
</evidence>
<dbReference type="STRING" id="5539.A0A3E2H7Z6"/>
<dbReference type="Pfam" id="PF02776">
    <property type="entry name" value="TPP_enzyme_N"/>
    <property type="match status" value="1"/>
</dbReference>
<dbReference type="InterPro" id="IPR029061">
    <property type="entry name" value="THDP-binding"/>
</dbReference>
<keyword evidence="9 12" id="KW-0786">Thiamine pyrophosphate</keyword>
<keyword evidence="7" id="KW-0210">Decarboxylase</keyword>
<evidence type="ECO:0000313" key="16">
    <source>
        <dbReference type="EMBL" id="RFU29302.1"/>
    </source>
</evidence>
<feature type="binding site" evidence="11">
    <location>
        <position position="478"/>
    </location>
    <ligand>
        <name>Mg(2+)</name>
        <dbReference type="ChEBI" id="CHEBI:18420"/>
    </ligand>
</feature>
<evidence type="ECO:0000256" key="1">
    <source>
        <dbReference type="ARBA" id="ARBA00001041"/>
    </source>
</evidence>
<dbReference type="EC" id="4.1.1.1" evidence="4"/>
<dbReference type="InterPro" id="IPR029035">
    <property type="entry name" value="DHS-like_NAD/FAD-binding_dom"/>
</dbReference>
<evidence type="ECO:0000256" key="7">
    <source>
        <dbReference type="ARBA" id="ARBA00022793"/>
    </source>
</evidence>
<dbReference type="GO" id="GO:0030976">
    <property type="term" value="F:thiamine pyrophosphate binding"/>
    <property type="evidence" value="ECO:0007669"/>
    <property type="project" value="InterPro"/>
</dbReference>
<dbReference type="Pfam" id="PF00205">
    <property type="entry name" value="TPP_enzyme_M"/>
    <property type="match status" value="1"/>
</dbReference>
<dbReference type="InterPro" id="IPR011766">
    <property type="entry name" value="TPP_enzyme_TPP-bd"/>
</dbReference>
<dbReference type="GO" id="GO:0000287">
    <property type="term" value="F:magnesium ion binding"/>
    <property type="evidence" value="ECO:0007669"/>
    <property type="project" value="InterPro"/>
</dbReference>
<dbReference type="AlphaFoldDB" id="A0A3E2H7Z6"/>
<dbReference type="GO" id="GO:0000949">
    <property type="term" value="P:aromatic amino acid family catabolic process to alcohol via Ehrlich pathway"/>
    <property type="evidence" value="ECO:0007669"/>
    <property type="project" value="TreeGrafter"/>
</dbReference>
<feature type="domain" description="Thiamine pyrophosphate enzyme N-terminal TPP-binding" evidence="15">
    <location>
        <begin position="5"/>
        <end position="113"/>
    </location>
</feature>
<feature type="non-terminal residue" evidence="16">
    <location>
        <position position="1"/>
    </location>
</feature>
<dbReference type="Gene3D" id="3.40.50.970">
    <property type="match status" value="2"/>
</dbReference>
<dbReference type="Gene3D" id="3.40.50.1220">
    <property type="entry name" value="TPP-binding domain"/>
    <property type="match status" value="1"/>
</dbReference>
<dbReference type="OMA" id="ERYFEGW"/>
<dbReference type="PANTHER" id="PTHR43452:SF30">
    <property type="entry name" value="PYRUVATE DECARBOXYLASE ISOZYME 1-RELATED"/>
    <property type="match status" value="1"/>
</dbReference>
<dbReference type="SUPFAM" id="SSF52518">
    <property type="entry name" value="Thiamin diphosphate-binding fold (THDP-binding)"/>
    <property type="match status" value="2"/>
</dbReference>
<dbReference type="PANTHER" id="PTHR43452">
    <property type="entry name" value="PYRUVATE DECARBOXYLASE"/>
    <property type="match status" value="1"/>
</dbReference>
<evidence type="ECO:0000259" key="15">
    <source>
        <dbReference type="Pfam" id="PF02776"/>
    </source>
</evidence>
<comment type="similarity">
    <text evidence="3 12">Belongs to the TPP enzyme family.</text>
</comment>
<dbReference type="InterPro" id="IPR047214">
    <property type="entry name" value="TPP_PDC_IPDC"/>
</dbReference>
<feature type="domain" description="Thiamine pyrophosphate enzyme TPP-binding" evidence="14">
    <location>
        <begin position="404"/>
        <end position="543"/>
    </location>
</feature>
<organism evidence="16 17">
    <name type="scientific">Scytalidium lignicola</name>
    <name type="common">Hyphomycete</name>
    <dbReference type="NCBI Taxonomy" id="5539"/>
    <lineage>
        <taxon>Eukaryota</taxon>
        <taxon>Fungi</taxon>
        <taxon>Dikarya</taxon>
        <taxon>Ascomycota</taxon>
        <taxon>Pezizomycotina</taxon>
        <taxon>Leotiomycetes</taxon>
        <taxon>Leotiomycetes incertae sedis</taxon>
        <taxon>Scytalidium</taxon>
    </lineage>
</organism>
<keyword evidence="8 11" id="KW-0460">Magnesium</keyword>
<dbReference type="CDD" id="cd02005">
    <property type="entry name" value="TPP_PDC_IPDC"/>
    <property type="match status" value="1"/>
</dbReference>
<dbReference type="InterPro" id="IPR012110">
    <property type="entry name" value="PDC/IPDC-like"/>
</dbReference>
<comment type="caution">
    <text evidence="16">The sequence shown here is derived from an EMBL/GenBank/DDBJ whole genome shotgun (WGS) entry which is preliminary data.</text>
</comment>
<dbReference type="EMBL" id="NCSJ02000133">
    <property type="protein sequence ID" value="RFU29302.1"/>
    <property type="molecule type" value="Genomic_DNA"/>
</dbReference>
<evidence type="ECO:0000256" key="2">
    <source>
        <dbReference type="ARBA" id="ARBA00001964"/>
    </source>
</evidence>
<dbReference type="InterPro" id="IPR047213">
    <property type="entry name" value="TPP_PYR_PDC_IPDC-like"/>
</dbReference>
<evidence type="ECO:0000256" key="9">
    <source>
        <dbReference type="ARBA" id="ARBA00023052"/>
    </source>
</evidence>
<feature type="non-terminal residue" evidence="16">
    <location>
        <position position="568"/>
    </location>
</feature>
<gene>
    <name evidence="16" type="ORF">B7463_g7048</name>
</gene>
<keyword evidence="17" id="KW-1185">Reference proteome</keyword>
<dbReference type="FunFam" id="3.40.50.970:FF:000019">
    <property type="entry name" value="Pyruvate decarboxylase isozyme"/>
    <property type="match status" value="1"/>
</dbReference>
<dbReference type="GO" id="GO:0005634">
    <property type="term" value="C:nucleus"/>
    <property type="evidence" value="ECO:0007669"/>
    <property type="project" value="TreeGrafter"/>
</dbReference>